<proteinExistence type="predicted"/>
<feature type="non-terminal residue" evidence="1">
    <location>
        <position position="50"/>
    </location>
</feature>
<name>A0A0B7AKI8_9EUPU</name>
<accession>A0A0B7AKI8</accession>
<dbReference type="AlphaFoldDB" id="A0A0B7AKI8"/>
<evidence type="ECO:0000313" key="1">
    <source>
        <dbReference type="EMBL" id="CEK81373.1"/>
    </source>
</evidence>
<organism evidence="1">
    <name type="scientific">Arion vulgaris</name>
    <dbReference type="NCBI Taxonomy" id="1028688"/>
    <lineage>
        <taxon>Eukaryota</taxon>
        <taxon>Metazoa</taxon>
        <taxon>Spiralia</taxon>
        <taxon>Lophotrochozoa</taxon>
        <taxon>Mollusca</taxon>
        <taxon>Gastropoda</taxon>
        <taxon>Heterobranchia</taxon>
        <taxon>Euthyneura</taxon>
        <taxon>Panpulmonata</taxon>
        <taxon>Eupulmonata</taxon>
        <taxon>Stylommatophora</taxon>
        <taxon>Helicina</taxon>
        <taxon>Arionoidea</taxon>
        <taxon>Arionidae</taxon>
        <taxon>Arion</taxon>
    </lineage>
</organism>
<dbReference type="EMBL" id="HACG01034508">
    <property type="protein sequence ID" value="CEK81373.1"/>
    <property type="molecule type" value="Transcribed_RNA"/>
</dbReference>
<gene>
    <name evidence="1" type="primary">ORF125691</name>
</gene>
<protein>
    <submittedName>
        <fullName evidence="1">Uncharacterized protein</fullName>
    </submittedName>
</protein>
<reference evidence="1" key="1">
    <citation type="submission" date="2014-12" db="EMBL/GenBank/DDBJ databases">
        <title>Insight into the proteome of Arion vulgaris.</title>
        <authorList>
            <person name="Aradska J."/>
            <person name="Bulat T."/>
            <person name="Smidak R."/>
            <person name="Sarate P."/>
            <person name="Gangsoo J."/>
            <person name="Sialana F."/>
            <person name="Bilban M."/>
            <person name="Lubec G."/>
        </authorList>
    </citation>
    <scope>NUCLEOTIDE SEQUENCE</scope>
    <source>
        <tissue evidence="1">Skin</tissue>
    </source>
</reference>
<sequence>MLTQTQLGAREILISKDDQHDVAFYCVPWIKEKMYATNYFLSIPHGMKTG</sequence>